<comment type="caution">
    <text evidence="5">The sequence shown here is derived from an EMBL/GenBank/DDBJ whole genome shotgun (WGS) entry which is preliminary data.</text>
</comment>
<evidence type="ECO:0000256" key="1">
    <source>
        <dbReference type="ARBA" id="ARBA00001974"/>
    </source>
</evidence>
<evidence type="ECO:0000256" key="2">
    <source>
        <dbReference type="ARBA" id="ARBA00010139"/>
    </source>
</evidence>
<protein>
    <submittedName>
        <fullName evidence="5">Uncharacterized protein</fullName>
    </submittedName>
</protein>
<dbReference type="Proteomes" id="UP001194746">
    <property type="component" value="Unassembled WGS sequence"/>
</dbReference>
<keyword evidence="6" id="KW-1185">Reference proteome</keyword>
<evidence type="ECO:0000256" key="4">
    <source>
        <dbReference type="ARBA" id="ARBA00022827"/>
    </source>
</evidence>
<evidence type="ECO:0000313" key="5">
    <source>
        <dbReference type="EMBL" id="KAF9891929.1"/>
    </source>
</evidence>
<accession>A0AAD4GVP6</accession>
<organism evidence="5 6">
    <name type="scientific">Aspergillus nanangensis</name>
    <dbReference type="NCBI Taxonomy" id="2582783"/>
    <lineage>
        <taxon>Eukaryota</taxon>
        <taxon>Fungi</taxon>
        <taxon>Dikarya</taxon>
        <taxon>Ascomycota</taxon>
        <taxon>Pezizomycotina</taxon>
        <taxon>Eurotiomycetes</taxon>
        <taxon>Eurotiomycetidae</taxon>
        <taxon>Eurotiales</taxon>
        <taxon>Aspergillaceae</taxon>
        <taxon>Aspergillus</taxon>
        <taxon>Aspergillus subgen. Circumdati</taxon>
    </lineage>
</organism>
<dbReference type="AlphaFoldDB" id="A0AAD4GVP6"/>
<keyword evidence="3" id="KW-0285">Flavoprotein</keyword>
<dbReference type="InterPro" id="IPR036188">
    <property type="entry name" value="FAD/NAD-bd_sf"/>
</dbReference>
<dbReference type="PANTHER" id="PTHR42877">
    <property type="entry name" value="L-ORNITHINE N(5)-MONOOXYGENASE-RELATED"/>
    <property type="match status" value="1"/>
</dbReference>
<comment type="cofactor">
    <cofactor evidence="1">
        <name>FAD</name>
        <dbReference type="ChEBI" id="CHEBI:57692"/>
    </cofactor>
</comment>
<dbReference type="Pfam" id="PF13450">
    <property type="entry name" value="NAD_binding_8"/>
    <property type="match status" value="1"/>
</dbReference>
<comment type="similarity">
    <text evidence="2">Belongs to the FAD-binding monooxygenase family.</text>
</comment>
<dbReference type="InterPro" id="IPR051209">
    <property type="entry name" value="FAD-bind_Monooxygenase_sf"/>
</dbReference>
<dbReference type="SUPFAM" id="SSF51905">
    <property type="entry name" value="FAD/NAD(P)-binding domain"/>
    <property type="match status" value="2"/>
</dbReference>
<evidence type="ECO:0000256" key="3">
    <source>
        <dbReference type="ARBA" id="ARBA00022630"/>
    </source>
</evidence>
<reference evidence="5" key="1">
    <citation type="journal article" date="2019" name="Beilstein J. Org. Chem.">
        <title>Nanangenines: drimane sesquiterpenoids as the dominant metabolite cohort of a novel Australian fungus, Aspergillus nanangensis.</title>
        <authorList>
            <person name="Lacey H.J."/>
            <person name="Gilchrist C.L.M."/>
            <person name="Crombie A."/>
            <person name="Kalaitzis J.A."/>
            <person name="Vuong D."/>
            <person name="Rutledge P.J."/>
            <person name="Turner P."/>
            <person name="Pitt J.I."/>
            <person name="Lacey E."/>
            <person name="Chooi Y.H."/>
            <person name="Piggott A.M."/>
        </authorList>
    </citation>
    <scope>NUCLEOTIDE SEQUENCE</scope>
    <source>
        <strain evidence="5">MST-FP2251</strain>
    </source>
</reference>
<sequence length="611" mass="68902">MSEQAKKEALEKYLGVLSPTPAQGEATEPYKEVDELAYALSRVPLGTPRPLKVIVVGAGFSGLAFAREVETGQLPNVQLTIYEKNASVGGTWYENRYPGCACDIPIHNYQYSWAPYPYFKSYYATGPEIHDYMESVADQHNLRKYIQVSHKIIGAKWIEERQKWQVQVVATDGRQIMVSNRASKDGEAGEPFIDECDVFINATGCFNDWKWPTIPGRESFNGEMIHSAAWPDKGVDFTGKTVGLIGNGSTGVQILPAILDEVDKVYVFIRSRTWVTANFAQQFAGPNGANLFFSEDQKDRWMRHPEEYLAYRKEVESELNARFRLYLKDSVEQKQALEYSISQMKEKLSGKPELQDRLIPEFAVGCRRATPGNGYLEALCSPKVQVVWGGIESFNQAGLLSQAGDQYDVDSIICATGFNMSFSPRFPIVGRNDVNLQDKWDENPECYLSVTAADMPNYFVYLGPASPIGHGSVVSSLERVTEYISKFIRKLQTENYSSVQPKSHVPRAYQRQALAWLDKTAWNSDCASTYKNGKPDGPLISLHPGSRLHYFKLLSNPRWEDFDWTSLCPDEDLTFAWLSNGFILEECQKTGADLTWFLGEVEQDKVIKPVV</sequence>
<keyword evidence="4" id="KW-0274">FAD</keyword>
<dbReference type="Gene3D" id="3.50.50.60">
    <property type="entry name" value="FAD/NAD(P)-binding domain"/>
    <property type="match status" value="2"/>
</dbReference>
<proteinExistence type="inferred from homology"/>
<gene>
    <name evidence="5" type="ORF">FE257_002892</name>
</gene>
<dbReference type="PANTHER" id="PTHR42877:SF8">
    <property type="entry name" value="MONOOXYGENASE"/>
    <property type="match status" value="1"/>
</dbReference>
<name>A0AAD4GVP6_ASPNN</name>
<reference evidence="5" key="2">
    <citation type="submission" date="2020-02" db="EMBL/GenBank/DDBJ databases">
        <authorList>
            <person name="Gilchrist C.L.M."/>
            <person name="Chooi Y.-H."/>
        </authorList>
    </citation>
    <scope>NUCLEOTIDE SEQUENCE</scope>
    <source>
        <strain evidence="5">MST-FP2251</strain>
    </source>
</reference>
<evidence type="ECO:0000313" key="6">
    <source>
        <dbReference type="Proteomes" id="UP001194746"/>
    </source>
</evidence>
<dbReference type="EMBL" id="VCAU01000015">
    <property type="protein sequence ID" value="KAF9891929.1"/>
    <property type="molecule type" value="Genomic_DNA"/>
</dbReference>